<evidence type="ECO:0000313" key="2">
    <source>
        <dbReference type="EMBL" id="KFA86825.1"/>
    </source>
</evidence>
<protein>
    <recommendedName>
        <fullName evidence="1">DUF7668 domain-containing protein</fullName>
    </recommendedName>
</protein>
<evidence type="ECO:0000313" key="3">
    <source>
        <dbReference type="Proteomes" id="UP000028547"/>
    </source>
</evidence>
<dbReference type="Pfam" id="PF24705">
    <property type="entry name" value="DUF7668"/>
    <property type="match status" value="1"/>
</dbReference>
<comment type="caution">
    <text evidence="2">The sequence shown here is derived from an EMBL/GenBank/DDBJ whole genome shotgun (WGS) entry which is preliminary data.</text>
</comment>
<accession>A0A084SEE0</accession>
<dbReference type="InterPro" id="IPR056085">
    <property type="entry name" value="DUF7668"/>
</dbReference>
<evidence type="ECO:0000259" key="1">
    <source>
        <dbReference type="Pfam" id="PF24705"/>
    </source>
</evidence>
<proteinExistence type="predicted"/>
<gene>
    <name evidence="2" type="ORF">Q664_51475</name>
</gene>
<dbReference type="AlphaFoldDB" id="A0A084SEE0"/>
<dbReference type="EMBL" id="JPMI01000423">
    <property type="protein sequence ID" value="KFA86825.1"/>
    <property type="molecule type" value="Genomic_DNA"/>
</dbReference>
<name>A0A084SEE0_9BACT</name>
<feature type="domain" description="DUF7668" evidence="1">
    <location>
        <begin position="14"/>
        <end position="111"/>
    </location>
</feature>
<sequence length="111" mass="12189">MDVKLMGQVRRLIEDLAAGRYAAIAADGRAGRLTEAELRTAVEQYGRTLVPMPSDGERLVAIHEQTSQPDAVTLDVPLWTREEGRSDLTLSVTAIKQGEAYTVEVDDLHVL</sequence>
<dbReference type="Proteomes" id="UP000028547">
    <property type="component" value="Unassembled WGS sequence"/>
</dbReference>
<reference evidence="2 3" key="1">
    <citation type="submission" date="2014-07" db="EMBL/GenBank/DDBJ databases">
        <title>Draft Genome Sequence of Gephyronic Acid Producer, Cystobacter violaceus Strain Cb vi76.</title>
        <authorList>
            <person name="Stevens D.C."/>
            <person name="Young J."/>
            <person name="Carmichael R."/>
            <person name="Tan J."/>
            <person name="Taylor R.E."/>
        </authorList>
    </citation>
    <scope>NUCLEOTIDE SEQUENCE [LARGE SCALE GENOMIC DNA]</scope>
    <source>
        <strain evidence="2 3">Cb vi76</strain>
    </source>
</reference>
<organism evidence="2 3">
    <name type="scientific">Archangium violaceum Cb vi76</name>
    <dbReference type="NCBI Taxonomy" id="1406225"/>
    <lineage>
        <taxon>Bacteria</taxon>
        <taxon>Pseudomonadati</taxon>
        <taxon>Myxococcota</taxon>
        <taxon>Myxococcia</taxon>
        <taxon>Myxococcales</taxon>
        <taxon>Cystobacterineae</taxon>
        <taxon>Archangiaceae</taxon>
        <taxon>Archangium</taxon>
    </lineage>
</organism>